<dbReference type="Pfam" id="PF09353">
    <property type="entry name" value="DUF1995"/>
    <property type="match status" value="1"/>
</dbReference>
<evidence type="ECO:0000256" key="5">
    <source>
        <dbReference type="ARBA" id="ARBA00023242"/>
    </source>
</evidence>
<dbReference type="PANTHER" id="PTHR36365">
    <property type="entry name" value="OS05G0500400 PROTEIN"/>
    <property type="match status" value="1"/>
</dbReference>
<dbReference type="AlphaFoldDB" id="A0AAW2Q3C1"/>
<dbReference type="GO" id="GO:0046983">
    <property type="term" value="F:protein dimerization activity"/>
    <property type="evidence" value="ECO:0007669"/>
    <property type="project" value="InterPro"/>
</dbReference>
<evidence type="ECO:0000256" key="6">
    <source>
        <dbReference type="SAM" id="Coils"/>
    </source>
</evidence>
<evidence type="ECO:0000259" key="7">
    <source>
        <dbReference type="PROSITE" id="PS50888"/>
    </source>
</evidence>
<proteinExistence type="predicted"/>
<dbReference type="InterPro" id="IPR018962">
    <property type="entry name" value="DUF1995"/>
</dbReference>
<dbReference type="GO" id="GO:0009507">
    <property type="term" value="C:chloroplast"/>
    <property type="evidence" value="ECO:0007669"/>
    <property type="project" value="TreeGrafter"/>
</dbReference>
<dbReference type="CDD" id="cd11446">
    <property type="entry name" value="bHLH_AtILR3_like"/>
    <property type="match status" value="1"/>
</dbReference>
<dbReference type="Gene3D" id="4.10.280.10">
    <property type="entry name" value="Helix-loop-helix DNA-binding domain"/>
    <property type="match status" value="1"/>
</dbReference>
<evidence type="ECO:0000313" key="8">
    <source>
        <dbReference type="EMBL" id="KAL0362271.1"/>
    </source>
</evidence>
<accession>A0AAW2Q3C1</accession>
<keyword evidence="5" id="KW-0539">Nucleus</keyword>
<evidence type="ECO:0000256" key="3">
    <source>
        <dbReference type="ARBA" id="ARBA00023125"/>
    </source>
</evidence>
<reference evidence="8" key="1">
    <citation type="submission" date="2020-06" db="EMBL/GenBank/DDBJ databases">
        <authorList>
            <person name="Li T."/>
            <person name="Hu X."/>
            <person name="Zhang T."/>
            <person name="Song X."/>
            <person name="Zhang H."/>
            <person name="Dai N."/>
            <person name="Sheng W."/>
            <person name="Hou X."/>
            <person name="Wei L."/>
        </authorList>
    </citation>
    <scope>NUCLEOTIDE SEQUENCE</scope>
    <source>
        <strain evidence="8">KEN8</strain>
        <tissue evidence="8">Leaf</tissue>
    </source>
</reference>
<dbReference type="Pfam" id="PF00010">
    <property type="entry name" value="HLH"/>
    <property type="match status" value="1"/>
</dbReference>
<feature type="coiled-coil region" evidence="6">
    <location>
        <begin position="122"/>
        <end position="177"/>
    </location>
</feature>
<evidence type="ECO:0000256" key="1">
    <source>
        <dbReference type="ARBA" id="ARBA00004123"/>
    </source>
</evidence>
<dbReference type="PROSITE" id="PS50888">
    <property type="entry name" value="BHLH"/>
    <property type="match status" value="1"/>
</dbReference>
<reference evidence="8" key="2">
    <citation type="journal article" date="2024" name="Plant">
        <title>Genomic evolution and insights into agronomic trait innovations of Sesamum species.</title>
        <authorList>
            <person name="Miao H."/>
            <person name="Wang L."/>
            <person name="Qu L."/>
            <person name="Liu H."/>
            <person name="Sun Y."/>
            <person name="Le M."/>
            <person name="Wang Q."/>
            <person name="Wei S."/>
            <person name="Zheng Y."/>
            <person name="Lin W."/>
            <person name="Duan Y."/>
            <person name="Cao H."/>
            <person name="Xiong S."/>
            <person name="Wang X."/>
            <person name="Wei L."/>
            <person name="Li C."/>
            <person name="Ma Q."/>
            <person name="Ju M."/>
            <person name="Zhao R."/>
            <person name="Li G."/>
            <person name="Mu C."/>
            <person name="Tian Q."/>
            <person name="Mei H."/>
            <person name="Zhang T."/>
            <person name="Gao T."/>
            <person name="Zhang H."/>
        </authorList>
    </citation>
    <scope>NUCLEOTIDE SEQUENCE</scope>
    <source>
        <strain evidence="8">KEN8</strain>
    </source>
</reference>
<gene>
    <name evidence="8" type="ORF">Scaly_1182300</name>
</gene>
<dbReference type="SUPFAM" id="SSF47459">
    <property type="entry name" value="HLH, helix-loop-helix DNA-binding domain"/>
    <property type="match status" value="1"/>
</dbReference>
<protein>
    <submittedName>
        <fullName evidence="8">Transcription factor ILR3</fullName>
    </submittedName>
</protein>
<dbReference type="PANTHER" id="PTHR36365:SF1">
    <property type="entry name" value="OS05G0500400 PROTEIN"/>
    <property type="match status" value="1"/>
</dbReference>
<dbReference type="SMART" id="SM00353">
    <property type="entry name" value="HLH"/>
    <property type="match status" value="1"/>
</dbReference>
<dbReference type="GO" id="GO:0000976">
    <property type="term" value="F:transcription cis-regulatory region binding"/>
    <property type="evidence" value="ECO:0007669"/>
    <property type="project" value="UniProtKB-ARBA"/>
</dbReference>
<feature type="domain" description="BHLH" evidence="7">
    <location>
        <begin position="74"/>
        <end position="125"/>
    </location>
</feature>
<name>A0AAW2Q3C1_9LAMI</name>
<dbReference type="InterPro" id="IPR011598">
    <property type="entry name" value="bHLH_dom"/>
</dbReference>
<keyword evidence="3" id="KW-0238">DNA-binding</keyword>
<dbReference type="InterPro" id="IPR036638">
    <property type="entry name" value="HLH_DNA-bd_sf"/>
</dbReference>
<keyword evidence="2" id="KW-0805">Transcription regulation</keyword>
<comment type="subcellular location">
    <subcellularLocation>
        <location evidence="1">Nucleus</location>
    </subcellularLocation>
</comment>
<comment type="caution">
    <text evidence="8">The sequence shown here is derived from an EMBL/GenBank/DDBJ whole genome shotgun (WGS) entry which is preliminary data.</text>
</comment>
<keyword evidence="4" id="KW-0804">Transcription</keyword>
<evidence type="ECO:0000256" key="4">
    <source>
        <dbReference type="ARBA" id="ARBA00023163"/>
    </source>
</evidence>
<sequence length="592" mass="65603">MVSPENTNWLYDYGFEDIAVHDGNFAAHNSGFSWPMQALNDSSNASVEIDGSLGESDVQKEAGSKKRCRTEPCAPSSSKACREKQRRDRLNDKFMELGALLEPGRPPKTDKAAILVDAVRMVTQLRGEAQKLKDSNLNLQEKIKELKAEKNELRDEKQRLKAEKEKLEQQLKTMNAPQPGFLPPAIPAAFAAQNQGAGNKLVPIISYPGVAMWQFMPPAAVDTSQDHVLRPPGTEICSFLNKSPFLPAKMASNHLRLPVRTIKTSQSSYNVKQTATFSLSSSFTTQHQQNNSHLLISYVARKPQPKSGSRISHFLPICTLSSPKPPTTKEEAILQAKTALFSTLEKPLNNPKLAGKIKKIKQPRFRVEIPVIDDSPSSLSQLALEVFGDMPIRRKGSQVKILILWASQSLTQAANKAFDSHSSDVVVRNIDVSSVLDEDIRTVNSADVAVFLAPEASQLEVVKTVTDSFYPRPVVIFNPKWGFEEEVDFGELSGFVGSFDVVYSFMGLEVRGILSKRKGVIFKCVKDGVLSGERWYVLVEEEGELRVVSRFKARPSISEVENVLYNLMAINSPVTKSAKFLKDLVSNVTGKK</sequence>
<dbReference type="EMBL" id="JACGWM010000007">
    <property type="protein sequence ID" value="KAL0362271.1"/>
    <property type="molecule type" value="Genomic_DNA"/>
</dbReference>
<keyword evidence="6" id="KW-0175">Coiled coil</keyword>
<evidence type="ECO:0000256" key="2">
    <source>
        <dbReference type="ARBA" id="ARBA00023015"/>
    </source>
</evidence>
<dbReference type="FunFam" id="4.10.280.10:FF:000104">
    <property type="entry name" value="Transcription factor bHLH34"/>
    <property type="match status" value="1"/>
</dbReference>
<dbReference type="GO" id="GO:0005634">
    <property type="term" value="C:nucleus"/>
    <property type="evidence" value="ECO:0007669"/>
    <property type="project" value="UniProtKB-SubCell"/>
</dbReference>
<organism evidence="8">
    <name type="scientific">Sesamum calycinum</name>
    <dbReference type="NCBI Taxonomy" id="2727403"/>
    <lineage>
        <taxon>Eukaryota</taxon>
        <taxon>Viridiplantae</taxon>
        <taxon>Streptophyta</taxon>
        <taxon>Embryophyta</taxon>
        <taxon>Tracheophyta</taxon>
        <taxon>Spermatophyta</taxon>
        <taxon>Magnoliopsida</taxon>
        <taxon>eudicotyledons</taxon>
        <taxon>Gunneridae</taxon>
        <taxon>Pentapetalae</taxon>
        <taxon>asterids</taxon>
        <taxon>lamiids</taxon>
        <taxon>Lamiales</taxon>
        <taxon>Pedaliaceae</taxon>
        <taxon>Sesamum</taxon>
    </lineage>
</organism>